<gene>
    <name evidence="3" type="ORF">HERI1096_LOCUS40717</name>
</gene>
<dbReference type="AlphaFoldDB" id="A0A7S3FKQ0"/>
<proteinExistence type="predicted"/>
<sequence length="223" mass="22541">MDTDILSMTRAAGDMVTPAASVVASRASNAASSAVSSVVDHFKGSSLQSSPPSMPPPLQPSPRPQPSSPAFSRTPGAANPNHVPLWTGILALCVSIGMLLTAVGWMCYQSVTVGEQCPDCLGAIEHLICGGRSTAAEGRQSSGSGSTTSRGAGSASSGSTSSSRAQSRQQGETFHALSHLARSQQQKKQGGQAGARGGGGEMSLLANQVPPAGQHDAADMQDV</sequence>
<feature type="compositionally biased region" description="Pro residues" evidence="1">
    <location>
        <begin position="52"/>
        <end position="67"/>
    </location>
</feature>
<keyword evidence="2" id="KW-1133">Transmembrane helix</keyword>
<evidence type="ECO:0000256" key="1">
    <source>
        <dbReference type="SAM" id="MobiDB-lite"/>
    </source>
</evidence>
<feature type="region of interest" description="Disordered" evidence="1">
    <location>
        <begin position="42"/>
        <end position="76"/>
    </location>
</feature>
<feature type="transmembrane region" description="Helical" evidence="2">
    <location>
        <begin position="83"/>
        <end position="106"/>
    </location>
</feature>
<name>A0A7S3FKQ0_9EUKA</name>
<reference evidence="3" key="1">
    <citation type="submission" date="2021-01" db="EMBL/GenBank/DDBJ databases">
        <authorList>
            <person name="Corre E."/>
            <person name="Pelletier E."/>
            <person name="Niang G."/>
            <person name="Scheremetjew M."/>
            <person name="Finn R."/>
            <person name="Kale V."/>
            <person name="Holt S."/>
            <person name="Cochrane G."/>
            <person name="Meng A."/>
            <person name="Brown T."/>
            <person name="Cohen L."/>
        </authorList>
    </citation>
    <scope>NUCLEOTIDE SEQUENCE</scope>
    <source>
        <strain evidence="3">CCMP281</strain>
    </source>
</reference>
<keyword evidence="2" id="KW-0812">Transmembrane</keyword>
<feature type="compositionally biased region" description="Low complexity" evidence="1">
    <location>
        <begin position="138"/>
        <end position="171"/>
    </location>
</feature>
<organism evidence="3">
    <name type="scientific">Haptolina ericina</name>
    <dbReference type="NCBI Taxonomy" id="156174"/>
    <lineage>
        <taxon>Eukaryota</taxon>
        <taxon>Haptista</taxon>
        <taxon>Haptophyta</taxon>
        <taxon>Prymnesiophyceae</taxon>
        <taxon>Prymnesiales</taxon>
        <taxon>Prymnesiaceae</taxon>
        <taxon>Haptolina</taxon>
    </lineage>
</organism>
<feature type="compositionally biased region" description="Low complexity" evidence="1">
    <location>
        <begin position="42"/>
        <end position="51"/>
    </location>
</feature>
<dbReference type="EMBL" id="HBHX01073529">
    <property type="protein sequence ID" value="CAE0154779.1"/>
    <property type="molecule type" value="Transcribed_RNA"/>
</dbReference>
<evidence type="ECO:0000313" key="3">
    <source>
        <dbReference type="EMBL" id="CAE0154779.1"/>
    </source>
</evidence>
<feature type="compositionally biased region" description="Gly residues" evidence="1">
    <location>
        <begin position="191"/>
        <end position="201"/>
    </location>
</feature>
<evidence type="ECO:0000256" key="2">
    <source>
        <dbReference type="SAM" id="Phobius"/>
    </source>
</evidence>
<protein>
    <submittedName>
        <fullName evidence="3">Uncharacterized protein</fullName>
    </submittedName>
</protein>
<feature type="region of interest" description="Disordered" evidence="1">
    <location>
        <begin position="135"/>
        <end position="223"/>
    </location>
</feature>
<accession>A0A7S3FKQ0</accession>
<keyword evidence="2" id="KW-0472">Membrane</keyword>